<accession>A0A0Q4B7I7</accession>
<evidence type="ECO:0000256" key="3">
    <source>
        <dbReference type="ARBA" id="ARBA00022741"/>
    </source>
</evidence>
<evidence type="ECO:0000256" key="2">
    <source>
        <dbReference type="ARBA" id="ARBA00022598"/>
    </source>
</evidence>
<dbReference type="GO" id="GO:0005524">
    <property type="term" value="F:ATP binding"/>
    <property type="evidence" value="ECO:0007669"/>
    <property type="project" value="UniProtKB-UniRule"/>
</dbReference>
<dbReference type="EC" id="6.3.5.3" evidence="6"/>
<keyword evidence="8" id="KW-1185">Reference proteome</keyword>
<proteinExistence type="inferred from homology"/>
<keyword evidence="5 6" id="KW-0067">ATP-binding</keyword>
<dbReference type="NCBIfam" id="NF004630">
    <property type="entry name" value="PRK05974.1"/>
    <property type="match status" value="1"/>
</dbReference>
<organism evidence="7 8">
    <name type="scientific">Candidatus [Bacteroides] periocalifornicus</name>
    <dbReference type="NCBI Taxonomy" id="1702214"/>
    <lineage>
        <taxon>Bacteria</taxon>
        <taxon>Pseudomonadati</taxon>
        <taxon>Bacteroidota</taxon>
    </lineage>
</organism>
<sequence length="83" mass="9215">MQFEVEVNVMPQRALLDPQGRAVKNTLQQAGYQGVVDVRIGKHIVLSLEANSEDEARQQVNTLCAKVLSNPVMEGFEYSIKAL</sequence>
<evidence type="ECO:0000256" key="1">
    <source>
        <dbReference type="ARBA" id="ARBA00022490"/>
    </source>
</evidence>
<dbReference type="EMBL" id="LIIK01000016">
    <property type="protein sequence ID" value="KQM08955.1"/>
    <property type="molecule type" value="Genomic_DNA"/>
</dbReference>
<gene>
    <name evidence="6" type="primary">purS</name>
    <name evidence="7" type="ORF">AL399_04290</name>
</gene>
<comment type="subcellular location">
    <subcellularLocation>
        <location evidence="6">Cytoplasm</location>
    </subcellularLocation>
</comment>
<dbReference type="AlphaFoldDB" id="A0A0Q4B7I7"/>
<keyword evidence="4 6" id="KW-0658">Purine biosynthesis</keyword>
<evidence type="ECO:0000313" key="7">
    <source>
        <dbReference type="EMBL" id="KQM08955.1"/>
    </source>
</evidence>
<keyword evidence="2 6" id="KW-0436">Ligase</keyword>
<dbReference type="GO" id="GO:0006189">
    <property type="term" value="P:'de novo' IMP biosynthetic process"/>
    <property type="evidence" value="ECO:0007669"/>
    <property type="project" value="UniProtKB-UniRule"/>
</dbReference>
<evidence type="ECO:0000256" key="5">
    <source>
        <dbReference type="ARBA" id="ARBA00022840"/>
    </source>
</evidence>
<dbReference type="NCBIfam" id="TIGR00302">
    <property type="entry name" value="phosphoribosylformylglycinamidine synthase subunit PurS"/>
    <property type="match status" value="1"/>
</dbReference>
<comment type="catalytic activity">
    <reaction evidence="6">
        <text>N(2)-formyl-N(1)-(5-phospho-beta-D-ribosyl)glycinamide + L-glutamine + ATP + H2O = 2-formamido-N(1)-(5-O-phospho-beta-D-ribosyl)acetamidine + L-glutamate + ADP + phosphate + H(+)</text>
        <dbReference type="Rhea" id="RHEA:17129"/>
        <dbReference type="ChEBI" id="CHEBI:15377"/>
        <dbReference type="ChEBI" id="CHEBI:15378"/>
        <dbReference type="ChEBI" id="CHEBI:29985"/>
        <dbReference type="ChEBI" id="CHEBI:30616"/>
        <dbReference type="ChEBI" id="CHEBI:43474"/>
        <dbReference type="ChEBI" id="CHEBI:58359"/>
        <dbReference type="ChEBI" id="CHEBI:147286"/>
        <dbReference type="ChEBI" id="CHEBI:147287"/>
        <dbReference type="ChEBI" id="CHEBI:456216"/>
        <dbReference type="EC" id="6.3.5.3"/>
    </reaction>
</comment>
<dbReference type="PANTHER" id="PTHR34696:SF1">
    <property type="entry name" value="PHOSPHORIBOSYLFORMYLGLYCINAMIDINE SYNTHASE SUBUNIT PURS"/>
    <property type="match status" value="1"/>
</dbReference>
<dbReference type="InterPro" id="IPR036604">
    <property type="entry name" value="PurS-like_sf"/>
</dbReference>
<dbReference type="UniPathway" id="UPA00074">
    <property type="reaction ID" value="UER00128"/>
</dbReference>
<comment type="pathway">
    <text evidence="6">Purine metabolism; IMP biosynthesis via de novo pathway; 5-amino-1-(5-phospho-D-ribosyl)imidazole from N(2)-formyl-N(1)-(5-phospho-D-ribosyl)glycinamide: step 1/2.</text>
</comment>
<evidence type="ECO:0000256" key="4">
    <source>
        <dbReference type="ARBA" id="ARBA00022755"/>
    </source>
</evidence>
<dbReference type="GO" id="GO:0004642">
    <property type="term" value="F:phosphoribosylformylglycinamidine synthase activity"/>
    <property type="evidence" value="ECO:0007669"/>
    <property type="project" value="UniProtKB-UniRule"/>
</dbReference>
<dbReference type="Gene3D" id="3.30.1280.10">
    <property type="entry name" value="Phosphoribosylformylglycinamidine synthase subunit PurS"/>
    <property type="match status" value="1"/>
</dbReference>
<comment type="subunit">
    <text evidence="6">Part of the FGAM synthase complex composed of 1 PurL, 1 PurQ and 2 PurS subunits.</text>
</comment>
<dbReference type="HAMAP" id="MF_01926">
    <property type="entry name" value="PurS"/>
    <property type="match status" value="1"/>
</dbReference>
<comment type="caution">
    <text evidence="7">The sequence shown here is derived from an EMBL/GenBank/DDBJ whole genome shotgun (WGS) entry which is preliminary data.</text>
</comment>
<dbReference type="PATRIC" id="fig|1702214.3.peg.1628"/>
<dbReference type="Proteomes" id="UP000054172">
    <property type="component" value="Unassembled WGS sequence"/>
</dbReference>
<evidence type="ECO:0000313" key="8">
    <source>
        <dbReference type="Proteomes" id="UP000054172"/>
    </source>
</evidence>
<comment type="similarity">
    <text evidence="6">Belongs to the PurS family.</text>
</comment>
<protein>
    <recommendedName>
        <fullName evidence="6">Phosphoribosylformylglycinamidine synthase subunit PurS</fullName>
        <shortName evidence="6">FGAM synthase</shortName>
        <ecNumber evidence="6">6.3.5.3</ecNumber>
    </recommendedName>
    <alternativeName>
        <fullName evidence="6">Formylglycinamide ribonucleotide amidotransferase subunit III</fullName>
        <shortName evidence="6">FGAR amidotransferase III</shortName>
        <shortName evidence="6">FGAR-AT III</shortName>
    </alternativeName>
    <alternativeName>
        <fullName evidence="6">Phosphoribosylformylglycinamidine synthase subunit III</fullName>
    </alternativeName>
</protein>
<dbReference type="Pfam" id="PF02700">
    <property type="entry name" value="PurS"/>
    <property type="match status" value="1"/>
</dbReference>
<dbReference type="STRING" id="1702214.AL399_04290"/>
<keyword evidence="1 6" id="KW-0963">Cytoplasm</keyword>
<evidence type="ECO:0000256" key="6">
    <source>
        <dbReference type="HAMAP-Rule" id="MF_01926"/>
    </source>
</evidence>
<comment type="function">
    <text evidence="6">Part of the phosphoribosylformylglycinamidine synthase complex involved in the purines biosynthetic pathway. Catalyzes the ATP-dependent conversion of formylglycinamide ribonucleotide (FGAR) and glutamine to yield formylglycinamidine ribonucleotide (FGAM) and glutamate. The FGAM synthase complex is composed of three subunits. PurQ produces an ammonia molecule by converting glutamine to glutamate. PurL transfers the ammonia molecule to FGAR to form FGAM in an ATP-dependent manner. PurS interacts with PurQ and PurL and is thought to assist in the transfer of the ammonia molecule from PurQ to PurL.</text>
</comment>
<dbReference type="PANTHER" id="PTHR34696">
    <property type="entry name" value="PHOSPHORIBOSYLFORMYLGLYCINAMIDINE SYNTHASE SUBUNIT PURS"/>
    <property type="match status" value="1"/>
</dbReference>
<name>A0A0Q4B7I7_9BACT</name>
<dbReference type="SUPFAM" id="SSF82697">
    <property type="entry name" value="PurS-like"/>
    <property type="match status" value="1"/>
</dbReference>
<keyword evidence="3 6" id="KW-0547">Nucleotide-binding</keyword>
<dbReference type="InterPro" id="IPR003850">
    <property type="entry name" value="PurS"/>
</dbReference>
<reference evidence="7" key="1">
    <citation type="submission" date="2015-08" db="EMBL/GenBank/DDBJ databases">
        <title>Candidatus Bacteriodes Periocalifornicus.</title>
        <authorList>
            <person name="McLean J.S."/>
            <person name="Kelley S."/>
        </authorList>
    </citation>
    <scope>NUCLEOTIDE SEQUENCE [LARGE SCALE GENOMIC DNA]</scope>
    <source>
        <strain evidence="7">12B</strain>
    </source>
</reference>
<dbReference type="GO" id="GO:0005737">
    <property type="term" value="C:cytoplasm"/>
    <property type="evidence" value="ECO:0007669"/>
    <property type="project" value="UniProtKB-SubCell"/>
</dbReference>